<protein>
    <recommendedName>
        <fullName evidence="3 11">Beta-glucosidase</fullName>
        <ecNumber evidence="3 11">3.2.1.21</ecNumber>
    </recommendedName>
</protein>
<dbReference type="RefSeq" id="WP_185692462.1">
    <property type="nucleotide sequence ID" value="NZ_JACHVA010000075.1"/>
</dbReference>
<feature type="binding site" evidence="10">
    <location>
        <begin position="416"/>
        <end position="417"/>
    </location>
    <ligand>
        <name>substrate</name>
    </ligand>
</feature>
<evidence type="ECO:0000256" key="11">
    <source>
        <dbReference type="RuleBase" id="RU361175"/>
    </source>
</evidence>
<gene>
    <name evidence="13" type="ORF">H5P30_08185</name>
</gene>
<dbReference type="GO" id="GO:0008422">
    <property type="term" value="F:beta-glucosidase activity"/>
    <property type="evidence" value="ECO:0007669"/>
    <property type="project" value="UniProtKB-EC"/>
</dbReference>
<feature type="region of interest" description="Disordered" evidence="12">
    <location>
        <begin position="298"/>
        <end position="318"/>
    </location>
</feature>
<keyword evidence="5" id="KW-0136">Cellulose degradation</keyword>
<evidence type="ECO:0000256" key="8">
    <source>
        <dbReference type="ARBA" id="ARBA00023326"/>
    </source>
</evidence>
<evidence type="ECO:0000256" key="3">
    <source>
        <dbReference type="ARBA" id="ARBA00012744"/>
    </source>
</evidence>
<evidence type="ECO:0000256" key="9">
    <source>
        <dbReference type="PIRSR" id="PIRSR617736-1"/>
    </source>
</evidence>
<dbReference type="InterPro" id="IPR017853">
    <property type="entry name" value="GH"/>
</dbReference>
<dbReference type="EC" id="3.2.1.21" evidence="3 11"/>
<evidence type="ECO:0000256" key="1">
    <source>
        <dbReference type="ARBA" id="ARBA00000448"/>
    </source>
</evidence>
<dbReference type="Pfam" id="PF00232">
    <property type="entry name" value="Glyco_hydro_1"/>
    <property type="match status" value="1"/>
</dbReference>
<proteinExistence type="inferred from homology"/>
<keyword evidence="8" id="KW-0624">Polysaccharide degradation</keyword>
<feature type="active site" description="Proton donor" evidence="9">
    <location>
        <position position="162"/>
    </location>
</feature>
<dbReference type="PANTHER" id="PTHR10353">
    <property type="entry name" value="GLYCOSYL HYDROLASE"/>
    <property type="match status" value="1"/>
</dbReference>
<evidence type="ECO:0000256" key="2">
    <source>
        <dbReference type="ARBA" id="ARBA00010838"/>
    </source>
</evidence>
<feature type="binding site" evidence="10">
    <location>
        <position position="116"/>
    </location>
    <ligand>
        <name>substrate</name>
    </ligand>
</feature>
<name>A0A7X1AXK4_9BACT</name>
<keyword evidence="14" id="KW-1185">Reference proteome</keyword>
<dbReference type="Proteomes" id="UP000525652">
    <property type="component" value="Unassembled WGS sequence"/>
</dbReference>
<evidence type="ECO:0000313" key="13">
    <source>
        <dbReference type="EMBL" id="MBC2601754.1"/>
    </source>
</evidence>
<keyword evidence="6" id="KW-0119">Carbohydrate metabolism</keyword>
<feature type="active site" description="Nucleophile" evidence="9">
    <location>
        <position position="362"/>
    </location>
</feature>
<evidence type="ECO:0000256" key="10">
    <source>
        <dbReference type="PIRSR" id="PIRSR617736-2"/>
    </source>
</evidence>
<reference evidence="13 14" key="1">
    <citation type="submission" date="2020-07" db="EMBL/GenBank/DDBJ databases">
        <authorList>
            <person name="Feng X."/>
        </authorList>
    </citation>
    <scope>NUCLEOTIDE SEQUENCE [LARGE SCALE GENOMIC DNA]</scope>
    <source>
        <strain evidence="13 14">JCM14086</strain>
    </source>
</reference>
<evidence type="ECO:0000256" key="4">
    <source>
        <dbReference type="ARBA" id="ARBA00022801"/>
    </source>
</evidence>
<evidence type="ECO:0000256" key="12">
    <source>
        <dbReference type="SAM" id="MobiDB-lite"/>
    </source>
</evidence>
<evidence type="ECO:0000256" key="6">
    <source>
        <dbReference type="ARBA" id="ARBA00023277"/>
    </source>
</evidence>
<dbReference type="NCBIfam" id="TIGR03356">
    <property type="entry name" value="BGL"/>
    <property type="match status" value="1"/>
</dbReference>
<feature type="binding site" evidence="10">
    <location>
        <position position="15"/>
    </location>
    <ligand>
        <name>substrate</name>
    </ligand>
</feature>
<dbReference type="EMBL" id="JACHVA010000075">
    <property type="protein sequence ID" value="MBC2601754.1"/>
    <property type="molecule type" value="Genomic_DNA"/>
</dbReference>
<dbReference type="InterPro" id="IPR033132">
    <property type="entry name" value="GH_1_N_CS"/>
</dbReference>
<organism evidence="13 14">
    <name type="scientific">Puniceicoccus vermicola</name>
    <dbReference type="NCBI Taxonomy" id="388746"/>
    <lineage>
        <taxon>Bacteria</taxon>
        <taxon>Pseudomonadati</taxon>
        <taxon>Verrucomicrobiota</taxon>
        <taxon>Opitutia</taxon>
        <taxon>Puniceicoccales</taxon>
        <taxon>Puniceicoccaceae</taxon>
        <taxon>Puniceicoccus</taxon>
    </lineage>
</organism>
<keyword evidence="4 11" id="KW-0378">Hydrolase</keyword>
<dbReference type="Gene3D" id="3.20.20.80">
    <property type="entry name" value="Glycosidases"/>
    <property type="match status" value="1"/>
</dbReference>
<dbReference type="AlphaFoldDB" id="A0A7X1AXK4"/>
<dbReference type="PANTHER" id="PTHR10353:SF36">
    <property type="entry name" value="LP05116P"/>
    <property type="match status" value="1"/>
</dbReference>
<dbReference type="GO" id="GO:0030245">
    <property type="term" value="P:cellulose catabolic process"/>
    <property type="evidence" value="ECO:0007669"/>
    <property type="project" value="UniProtKB-KW"/>
</dbReference>
<dbReference type="FunFam" id="3.20.20.80:FF:000011">
    <property type="entry name" value="Cytosolic beta-glucosidase"/>
    <property type="match status" value="1"/>
</dbReference>
<dbReference type="SUPFAM" id="SSF51445">
    <property type="entry name" value="(Trans)glycosidases"/>
    <property type="match status" value="1"/>
</dbReference>
<dbReference type="InterPro" id="IPR017736">
    <property type="entry name" value="Glyco_hydro_1_beta-glucosidase"/>
</dbReference>
<evidence type="ECO:0000313" key="14">
    <source>
        <dbReference type="Proteomes" id="UP000525652"/>
    </source>
</evidence>
<dbReference type="InterPro" id="IPR001360">
    <property type="entry name" value="Glyco_hydro_1"/>
</dbReference>
<keyword evidence="7 11" id="KW-0326">Glycosidase</keyword>
<evidence type="ECO:0000256" key="5">
    <source>
        <dbReference type="ARBA" id="ARBA00023001"/>
    </source>
</evidence>
<feature type="binding site" evidence="10">
    <location>
        <position position="409"/>
    </location>
    <ligand>
        <name>substrate</name>
    </ligand>
</feature>
<dbReference type="PROSITE" id="PS00653">
    <property type="entry name" value="GLYCOSYL_HYDROL_F1_2"/>
    <property type="match status" value="1"/>
</dbReference>
<comment type="caution">
    <text evidence="13">The sequence shown here is derived from an EMBL/GenBank/DDBJ whole genome shotgun (WGS) entry which is preliminary data.</text>
</comment>
<sequence length="456" mass="51372">MKTPFYWGTATAAYQIEGAWLEDGKGLNIWDAYSHTPGKIKNADTGDVACDHYHLFEKDIELMAELGVTGYRFSLSWSRIIPDGKGSVNPAGIEFYNRLIDGLLAKGITPFITLYHWDLPLTLQLENDGWLSEKTSEAFCRYAKTCFDAFGDRVNHWITFNENWCTAVLGYGNGEFAPGRVSNTEPYLAAHNLLIAHGMAVKEFREGGYPGQIGLANNCDWREPLTDNEADRAAAQESLEFFFAWLTDPVILGDYPAIMKERLGDRLPSFTPEQQALVKGSVDFIGLNHYTTHYASARPPEKGGIAPGEGNGGMSDDQQVSLSADEAWQKTSMGWYVVPWGFRNLLNWIHKRYGDYPIYVTENGCSVAANSREEAVDDQFRANFLQGYTDAMKAARDEDGVPVQGYFCWSLMDNFEWTRGYDMRFGITYVDFETLERTPKASFRAYQKIIGDDLGR</sequence>
<feature type="binding site" evidence="10">
    <location>
        <position position="290"/>
    </location>
    <ligand>
        <name>substrate</name>
    </ligand>
</feature>
<accession>A0A7X1AXK4</accession>
<dbReference type="PRINTS" id="PR00131">
    <property type="entry name" value="GLHYDRLASE1"/>
</dbReference>
<feature type="binding site" evidence="10">
    <location>
        <position position="161"/>
    </location>
    <ligand>
        <name>substrate</name>
    </ligand>
</feature>
<evidence type="ECO:0000256" key="7">
    <source>
        <dbReference type="ARBA" id="ARBA00023295"/>
    </source>
</evidence>
<comment type="catalytic activity">
    <reaction evidence="1 11">
        <text>Hydrolysis of terminal, non-reducing beta-D-glucosyl residues with release of beta-D-glucose.</text>
        <dbReference type="EC" id="3.2.1.21"/>
    </reaction>
</comment>
<comment type="similarity">
    <text evidence="2 11">Belongs to the glycosyl hydrolase 1 family.</text>
</comment>